<dbReference type="EMBL" id="KN835245">
    <property type="protein sequence ID" value="KIK42202.1"/>
    <property type="molecule type" value="Genomic_DNA"/>
</dbReference>
<evidence type="ECO:0000313" key="3">
    <source>
        <dbReference type="Proteomes" id="UP000054485"/>
    </source>
</evidence>
<proteinExistence type="predicted"/>
<keyword evidence="3" id="KW-1185">Reference proteome</keyword>
<evidence type="ECO:0000256" key="1">
    <source>
        <dbReference type="SAM" id="MobiDB-lite"/>
    </source>
</evidence>
<reference evidence="3" key="2">
    <citation type="submission" date="2015-01" db="EMBL/GenBank/DDBJ databases">
        <title>Evolutionary Origins and Diversification of the Mycorrhizal Mutualists.</title>
        <authorList>
            <consortium name="DOE Joint Genome Institute"/>
            <consortium name="Mycorrhizal Genomics Consortium"/>
            <person name="Kohler A."/>
            <person name="Kuo A."/>
            <person name="Nagy L.G."/>
            <person name="Floudas D."/>
            <person name="Copeland A."/>
            <person name="Barry K.W."/>
            <person name="Cichocki N."/>
            <person name="Veneault-Fourrey C."/>
            <person name="LaButti K."/>
            <person name="Lindquist E.A."/>
            <person name="Lipzen A."/>
            <person name="Lundell T."/>
            <person name="Morin E."/>
            <person name="Murat C."/>
            <person name="Riley R."/>
            <person name="Ohm R."/>
            <person name="Sun H."/>
            <person name="Tunlid A."/>
            <person name="Henrissat B."/>
            <person name="Grigoriev I.V."/>
            <person name="Hibbett D.S."/>
            <person name="Martin F."/>
        </authorList>
    </citation>
    <scope>NUCLEOTIDE SEQUENCE [LARGE SCALE GENOMIC DNA]</scope>
    <source>
        <strain evidence="3">UH-Slu-Lm8-n1</strain>
    </source>
</reference>
<reference evidence="2 3" key="1">
    <citation type="submission" date="2014-04" db="EMBL/GenBank/DDBJ databases">
        <authorList>
            <consortium name="DOE Joint Genome Institute"/>
            <person name="Kuo A."/>
            <person name="Ruytinx J."/>
            <person name="Rineau F."/>
            <person name="Colpaert J."/>
            <person name="Kohler A."/>
            <person name="Nagy L.G."/>
            <person name="Floudas D."/>
            <person name="Copeland A."/>
            <person name="Barry K.W."/>
            <person name="Cichocki N."/>
            <person name="Veneault-Fourrey C."/>
            <person name="LaButti K."/>
            <person name="Lindquist E.A."/>
            <person name="Lipzen A."/>
            <person name="Lundell T."/>
            <person name="Morin E."/>
            <person name="Murat C."/>
            <person name="Sun H."/>
            <person name="Tunlid A."/>
            <person name="Henrissat B."/>
            <person name="Grigoriev I.V."/>
            <person name="Hibbett D.S."/>
            <person name="Martin F."/>
            <person name="Nordberg H.P."/>
            <person name="Cantor M.N."/>
            <person name="Hua S.X."/>
        </authorList>
    </citation>
    <scope>NUCLEOTIDE SEQUENCE [LARGE SCALE GENOMIC DNA]</scope>
    <source>
        <strain evidence="2 3">UH-Slu-Lm8-n1</strain>
    </source>
</reference>
<feature type="compositionally biased region" description="Low complexity" evidence="1">
    <location>
        <begin position="1"/>
        <end position="25"/>
    </location>
</feature>
<organism evidence="2 3">
    <name type="scientific">Suillus luteus UH-Slu-Lm8-n1</name>
    <dbReference type="NCBI Taxonomy" id="930992"/>
    <lineage>
        <taxon>Eukaryota</taxon>
        <taxon>Fungi</taxon>
        <taxon>Dikarya</taxon>
        <taxon>Basidiomycota</taxon>
        <taxon>Agaricomycotina</taxon>
        <taxon>Agaricomycetes</taxon>
        <taxon>Agaricomycetidae</taxon>
        <taxon>Boletales</taxon>
        <taxon>Suillineae</taxon>
        <taxon>Suillaceae</taxon>
        <taxon>Suillus</taxon>
    </lineage>
</organism>
<feature type="region of interest" description="Disordered" evidence="1">
    <location>
        <begin position="1"/>
        <end position="42"/>
    </location>
</feature>
<dbReference type="OrthoDB" id="2674602at2759"/>
<accession>A0A0D0B6T4</accession>
<dbReference type="InParanoid" id="A0A0D0B6T4"/>
<sequence>MPQQPTQTGQWPTPGLPQHYYHYPQMPQPPSVPSHVEPYPMDLQTHSHNQFTPVAHPYPVPPPQHWGGYPQGVGVPSAQAQRFYPSAPPSVQPLYNQYPTQGLVQPPPVAAAEESAVKRGKRKAADLDDVRPLKKPAVQPLVNNSGFGYIELTQHQNYMAQFPFPDSDKVISRGDSSNIDGSPSKTQEEAVAEVPCEGSPSSMLLEFFPDIFEGYNWTSSEPLEEPVNSFDHSEFVLENECKWKPGLNLMKPGPA</sequence>
<dbReference type="Proteomes" id="UP000054485">
    <property type="component" value="Unassembled WGS sequence"/>
</dbReference>
<name>A0A0D0B6T4_9AGAM</name>
<gene>
    <name evidence="2" type="ORF">CY34DRAFT_157922</name>
</gene>
<evidence type="ECO:0000313" key="2">
    <source>
        <dbReference type="EMBL" id="KIK42202.1"/>
    </source>
</evidence>
<protein>
    <submittedName>
        <fullName evidence="2">Uncharacterized protein</fullName>
    </submittedName>
</protein>
<dbReference type="HOGENOM" id="CLU_1090613_0_0_1"/>
<dbReference type="AlphaFoldDB" id="A0A0D0B6T4"/>